<evidence type="ECO:0000256" key="2">
    <source>
        <dbReference type="SAM" id="SignalP"/>
    </source>
</evidence>
<protein>
    <submittedName>
        <fullName evidence="3">Tripartite-type tricarboxylate transporter, receptor component TctC</fullName>
    </submittedName>
</protein>
<dbReference type="EMBL" id="FNJL01000035">
    <property type="protein sequence ID" value="SDP87888.1"/>
    <property type="molecule type" value="Genomic_DNA"/>
</dbReference>
<dbReference type="InterPro" id="IPR005064">
    <property type="entry name" value="BUG"/>
</dbReference>
<reference evidence="4" key="1">
    <citation type="submission" date="2016-10" db="EMBL/GenBank/DDBJ databases">
        <authorList>
            <person name="Varghese N."/>
            <person name="Submissions S."/>
        </authorList>
    </citation>
    <scope>NUCLEOTIDE SEQUENCE [LARGE SCALE GENOMIC DNA]</scope>
    <source>
        <strain evidence="4">DSM 17101</strain>
    </source>
</reference>
<feature type="signal peptide" evidence="2">
    <location>
        <begin position="1"/>
        <end position="30"/>
    </location>
</feature>
<organism evidence="3 4">
    <name type="scientific">Paracidovorax cattleyae</name>
    <dbReference type="NCBI Taxonomy" id="80868"/>
    <lineage>
        <taxon>Bacteria</taxon>
        <taxon>Pseudomonadati</taxon>
        <taxon>Pseudomonadota</taxon>
        <taxon>Betaproteobacteria</taxon>
        <taxon>Burkholderiales</taxon>
        <taxon>Comamonadaceae</taxon>
        <taxon>Paracidovorax</taxon>
    </lineage>
</organism>
<dbReference type="PANTHER" id="PTHR42928:SF5">
    <property type="entry name" value="BLR1237 PROTEIN"/>
    <property type="match status" value="1"/>
</dbReference>
<dbReference type="PANTHER" id="PTHR42928">
    <property type="entry name" value="TRICARBOXYLATE-BINDING PROTEIN"/>
    <property type="match status" value="1"/>
</dbReference>
<gene>
    <name evidence="3" type="ORF">SAMN04489708_13544</name>
</gene>
<proteinExistence type="inferred from homology"/>
<feature type="chain" id="PRO_5011524194" evidence="2">
    <location>
        <begin position="31"/>
        <end position="254"/>
    </location>
</feature>
<sequence>MPIAYIDRRAWLARAAAAIGAGAAAMSARAQSATLHWIVPFPPGGGSDLSTRIVARHVADTLGRPIVVDNKPGAATMVAALELARSKPDGNTAMTAGMSTLALNPGLYPRIGYAADKDFAHVSLLARLPVVLVVHPAHPARTLDELLAWLRAEAGRARYASTGAGTPQHVAMALWLEQNGLQAVHIPYKSMPNALQELAGAQFDLMFGDVASSAALVKAGRLKAIAVPSQARAAVLPQVPTFSEAGRPFEAAAW</sequence>
<dbReference type="Gene3D" id="3.40.190.10">
    <property type="entry name" value="Periplasmic binding protein-like II"/>
    <property type="match status" value="1"/>
</dbReference>
<evidence type="ECO:0000313" key="3">
    <source>
        <dbReference type="EMBL" id="SDP87888.1"/>
    </source>
</evidence>
<dbReference type="Proteomes" id="UP000199317">
    <property type="component" value="Unassembled WGS sequence"/>
</dbReference>
<keyword evidence="2" id="KW-0732">Signal</keyword>
<dbReference type="CDD" id="cd07012">
    <property type="entry name" value="PBP2_Bug_TTT"/>
    <property type="match status" value="1"/>
</dbReference>
<evidence type="ECO:0000313" key="4">
    <source>
        <dbReference type="Proteomes" id="UP000199317"/>
    </source>
</evidence>
<accession>A0A1H0WBA7</accession>
<keyword evidence="3" id="KW-0675">Receptor</keyword>
<dbReference type="PROSITE" id="PS51318">
    <property type="entry name" value="TAT"/>
    <property type="match status" value="1"/>
</dbReference>
<keyword evidence="4" id="KW-1185">Reference proteome</keyword>
<dbReference type="InterPro" id="IPR042100">
    <property type="entry name" value="Bug_dom1"/>
</dbReference>
<dbReference type="SUPFAM" id="SSF53850">
    <property type="entry name" value="Periplasmic binding protein-like II"/>
    <property type="match status" value="1"/>
</dbReference>
<dbReference type="InterPro" id="IPR006311">
    <property type="entry name" value="TAT_signal"/>
</dbReference>
<evidence type="ECO:0000256" key="1">
    <source>
        <dbReference type="ARBA" id="ARBA00006987"/>
    </source>
</evidence>
<name>A0A1H0WBA7_9BURK</name>
<dbReference type="Gene3D" id="3.40.190.150">
    <property type="entry name" value="Bordetella uptake gene, domain 1"/>
    <property type="match status" value="1"/>
</dbReference>
<comment type="similarity">
    <text evidence="1">Belongs to the UPF0065 (bug) family.</text>
</comment>
<dbReference type="Pfam" id="PF03401">
    <property type="entry name" value="TctC"/>
    <property type="match status" value="1"/>
</dbReference>
<dbReference type="AlphaFoldDB" id="A0A1H0WBA7"/>